<evidence type="ECO:0000256" key="2">
    <source>
        <dbReference type="ARBA" id="ARBA00006679"/>
    </source>
</evidence>
<feature type="transmembrane region" description="Helical" evidence="7">
    <location>
        <begin position="70"/>
        <end position="90"/>
    </location>
</feature>
<dbReference type="Pfam" id="PF07681">
    <property type="entry name" value="DoxX"/>
    <property type="match status" value="1"/>
</dbReference>
<keyword evidence="5 7" id="KW-1133">Transmembrane helix</keyword>
<sequence>MNLRIQKILNPTYNIPFNVPIIPIVTSTILMVALMIMLNLNYFFFFLLINITLCSVKTGGNHYMKTNQEIGTLFVRVILGIIFFLHGLQAYQGGLGGTAAFFGQIGVPEFMAYIVKTIELVGGIALILGLGTRIFAALFVPIMAVAIITVGFSKGFVGGYEFELSLLVMALYLTLSGSKMLSIDGLLKHQQQSNEAKFH</sequence>
<evidence type="ECO:0000256" key="5">
    <source>
        <dbReference type="ARBA" id="ARBA00022989"/>
    </source>
</evidence>
<keyword evidence="6 7" id="KW-0472">Membrane</keyword>
<dbReference type="InterPro" id="IPR032808">
    <property type="entry name" value="DoxX"/>
</dbReference>
<evidence type="ECO:0000313" key="9">
    <source>
        <dbReference type="Proteomes" id="UP000464658"/>
    </source>
</evidence>
<proteinExistence type="inferred from homology"/>
<comment type="similarity">
    <text evidence="2">Belongs to the DoxX family.</text>
</comment>
<dbReference type="PANTHER" id="PTHR33452">
    <property type="entry name" value="OXIDOREDUCTASE CATD-RELATED"/>
    <property type="match status" value="1"/>
</dbReference>
<name>A0A5S9M9W0_BACIA</name>
<evidence type="ECO:0008006" key="10">
    <source>
        <dbReference type="Google" id="ProtNLM"/>
    </source>
</evidence>
<dbReference type="GO" id="GO:0005886">
    <property type="term" value="C:plasma membrane"/>
    <property type="evidence" value="ECO:0007669"/>
    <property type="project" value="UniProtKB-SubCell"/>
</dbReference>
<feature type="transmembrane region" description="Helical" evidence="7">
    <location>
        <begin position="110"/>
        <end position="128"/>
    </location>
</feature>
<reference evidence="8 9" key="1">
    <citation type="submission" date="2019-12" db="EMBL/GenBank/DDBJ databases">
        <title>Full genome sequence of a Bacillus safensis strain isolated from commercially available natto in Indonesia.</title>
        <authorList>
            <person name="Yoshida M."/>
            <person name="Uomi M."/>
            <person name="Waturangi D."/>
            <person name="Ekaputri J.J."/>
            <person name="Setiamarga D.H.E."/>
        </authorList>
    </citation>
    <scope>NUCLEOTIDE SEQUENCE [LARGE SCALE GENOMIC DNA]</scope>
    <source>
        <strain evidence="8 9">IDN1</strain>
    </source>
</reference>
<gene>
    <name evidence="8" type="ORF">BsIDN1_19440</name>
</gene>
<dbReference type="AlphaFoldDB" id="A0A5S9M9W0"/>
<organism evidence="8 9">
    <name type="scientific">Bacillus safensis</name>
    <dbReference type="NCBI Taxonomy" id="561879"/>
    <lineage>
        <taxon>Bacteria</taxon>
        <taxon>Bacillati</taxon>
        <taxon>Bacillota</taxon>
        <taxon>Bacilli</taxon>
        <taxon>Bacillales</taxon>
        <taxon>Bacillaceae</taxon>
        <taxon>Bacillus</taxon>
    </lineage>
</organism>
<evidence type="ECO:0000256" key="6">
    <source>
        <dbReference type="ARBA" id="ARBA00023136"/>
    </source>
</evidence>
<dbReference type="Proteomes" id="UP000464658">
    <property type="component" value="Chromosome"/>
</dbReference>
<accession>A0A5S9M9W0</accession>
<protein>
    <recommendedName>
        <fullName evidence="10">DoxX family protein</fullName>
    </recommendedName>
</protein>
<dbReference type="EMBL" id="AP021906">
    <property type="protein sequence ID" value="BBP88326.1"/>
    <property type="molecule type" value="Genomic_DNA"/>
</dbReference>
<feature type="transmembrane region" description="Helical" evidence="7">
    <location>
        <begin position="20"/>
        <end position="49"/>
    </location>
</feature>
<feature type="transmembrane region" description="Helical" evidence="7">
    <location>
        <begin position="135"/>
        <end position="152"/>
    </location>
</feature>
<dbReference type="PANTHER" id="PTHR33452:SF1">
    <property type="entry name" value="INNER MEMBRANE PROTEIN YPHA-RELATED"/>
    <property type="match status" value="1"/>
</dbReference>
<dbReference type="InterPro" id="IPR051907">
    <property type="entry name" value="DoxX-like_oxidoreductase"/>
</dbReference>
<keyword evidence="3" id="KW-1003">Cell membrane</keyword>
<evidence type="ECO:0000256" key="3">
    <source>
        <dbReference type="ARBA" id="ARBA00022475"/>
    </source>
</evidence>
<evidence type="ECO:0000313" key="8">
    <source>
        <dbReference type="EMBL" id="BBP88326.1"/>
    </source>
</evidence>
<evidence type="ECO:0000256" key="4">
    <source>
        <dbReference type="ARBA" id="ARBA00022692"/>
    </source>
</evidence>
<comment type="subcellular location">
    <subcellularLocation>
        <location evidence="1">Cell membrane</location>
        <topology evidence="1">Multi-pass membrane protein</topology>
    </subcellularLocation>
</comment>
<evidence type="ECO:0000256" key="1">
    <source>
        <dbReference type="ARBA" id="ARBA00004651"/>
    </source>
</evidence>
<keyword evidence="4 7" id="KW-0812">Transmembrane</keyword>
<evidence type="ECO:0000256" key="7">
    <source>
        <dbReference type="SAM" id="Phobius"/>
    </source>
</evidence>